<name>A0A5C5FYR3_9BASI</name>
<dbReference type="EMBL" id="SOZI01000033">
    <property type="protein sequence ID" value="TNY21980.1"/>
    <property type="molecule type" value="Genomic_DNA"/>
</dbReference>
<keyword evidence="3" id="KW-1185">Reference proteome</keyword>
<evidence type="ECO:0000313" key="3">
    <source>
        <dbReference type="Proteomes" id="UP000311382"/>
    </source>
</evidence>
<feature type="region of interest" description="Disordered" evidence="1">
    <location>
        <begin position="1"/>
        <end position="26"/>
    </location>
</feature>
<proteinExistence type="predicted"/>
<evidence type="ECO:0000256" key="1">
    <source>
        <dbReference type="SAM" id="MobiDB-lite"/>
    </source>
</evidence>
<feature type="compositionally biased region" description="Low complexity" evidence="1">
    <location>
        <begin position="150"/>
        <end position="161"/>
    </location>
</feature>
<accession>A0A5C5FYR3</accession>
<reference evidence="2 3" key="1">
    <citation type="submission" date="2019-03" db="EMBL/GenBank/DDBJ databases">
        <title>Rhodosporidium diobovatum UCD-FST 08-225 genome sequencing, assembly, and annotation.</title>
        <authorList>
            <person name="Fakankun I.U."/>
            <person name="Fristensky B."/>
            <person name="Levin D.B."/>
        </authorList>
    </citation>
    <scope>NUCLEOTIDE SEQUENCE [LARGE SCALE GENOMIC DNA]</scope>
    <source>
        <strain evidence="2 3">UCD-FST 08-225</strain>
    </source>
</reference>
<feature type="region of interest" description="Disordered" evidence="1">
    <location>
        <begin position="39"/>
        <end position="161"/>
    </location>
</feature>
<sequence>MGDAKGTRRRGQVGRTAQRGWSKGTRWARVDGERKVAWRRQLNEQVPALVGQGEREEKAEREAKSRERRALARAKESERRAASALTVSEAARRQGPAATARCGLRFGSHPRAPSCARRAKLSNPHSSPSGARRTRSQLGGTFLARRRPTSSRLSRLGQRPLRGFRSRFRRLSIASRRAERKKRGRHLAHDPADDDEAIPRPASAASSAAVLRSRKQAGRPHGSQRRIQVVF</sequence>
<feature type="compositionally biased region" description="Basic residues" evidence="1">
    <location>
        <begin position="212"/>
        <end position="224"/>
    </location>
</feature>
<feature type="region of interest" description="Disordered" evidence="1">
    <location>
        <begin position="175"/>
        <end position="231"/>
    </location>
</feature>
<dbReference type="AlphaFoldDB" id="A0A5C5FYR3"/>
<comment type="caution">
    <text evidence="2">The sequence shown here is derived from an EMBL/GenBank/DDBJ whole genome shotgun (WGS) entry which is preliminary data.</text>
</comment>
<dbReference type="Proteomes" id="UP000311382">
    <property type="component" value="Unassembled WGS sequence"/>
</dbReference>
<feature type="compositionally biased region" description="Basic and acidic residues" evidence="1">
    <location>
        <begin position="53"/>
        <end position="81"/>
    </location>
</feature>
<organism evidence="2 3">
    <name type="scientific">Rhodotorula diobovata</name>
    <dbReference type="NCBI Taxonomy" id="5288"/>
    <lineage>
        <taxon>Eukaryota</taxon>
        <taxon>Fungi</taxon>
        <taxon>Dikarya</taxon>
        <taxon>Basidiomycota</taxon>
        <taxon>Pucciniomycotina</taxon>
        <taxon>Microbotryomycetes</taxon>
        <taxon>Sporidiobolales</taxon>
        <taxon>Sporidiobolaceae</taxon>
        <taxon>Rhodotorula</taxon>
    </lineage>
</organism>
<gene>
    <name evidence="2" type="ORF">DMC30DRAFT_175229</name>
</gene>
<evidence type="ECO:0000313" key="2">
    <source>
        <dbReference type="EMBL" id="TNY21980.1"/>
    </source>
</evidence>
<protein>
    <submittedName>
        <fullName evidence="2">Uncharacterized protein</fullName>
    </submittedName>
</protein>